<dbReference type="RefSeq" id="WP_071060233.1">
    <property type="nucleotide sequence ID" value="NZ_MAXA01000047.1"/>
</dbReference>
<sequence length="209" mass="22549">MTRFGRGDDFDPLDAALPPTSPGDRVTDFDLRLIIRGTATMTSETDPQHLAATVLTALDPEHYAAALAACLPSFVTQVLGQMRMDARRPIPTVRPAPIRPASEASTAPARPVRSSKVAAIRGEMWRRRLRENIWVGAEERGRKFLADCTVGDLDAAIGLRRTLAARNLATADEYADLRAALEADPKAKVVADLPARVLASVLDREAAAA</sequence>
<name>A0A1S1RAC0_9ACTN</name>
<protein>
    <submittedName>
        <fullName evidence="2">Uncharacterized protein</fullName>
    </submittedName>
</protein>
<gene>
    <name evidence="2" type="ORF">BBK14_11365</name>
</gene>
<keyword evidence="3" id="KW-1185">Reference proteome</keyword>
<dbReference type="EMBL" id="MAXA01000047">
    <property type="protein sequence ID" value="OHV42212.1"/>
    <property type="molecule type" value="Genomic_DNA"/>
</dbReference>
<reference evidence="3" key="1">
    <citation type="submission" date="2016-07" db="EMBL/GenBank/DDBJ databases">
        <title>Frankia sp. NRRL B-16219 Genome sequencing.</title>
        <authorList>
            <person name="Ghodhbane-Gtari F."/>
            <person name="Swanson E."/>
            <person name="Gueddou A."/>
            <person name="Louati M."/>
            <person name="Nouioui I."/>
            <person name="Hezbri K."/>
            <person name="Abebe-Akele F."/>
            <person name="Simpson S."/>
            <person name="Morris K."/>
            <person name="Thomas K."/>
            <person name="Gtari M."/>
            <person name="Tisa L.S."/>
        </authorList>
    </citation>
    <scope>NUCLEOTIDE SEQUENCE [LARGE SCALE GENOMIC DNA]</scope>
    <source>
        <strain evidence="3">NRRL B-16219</strain>
    </source>
</reference>
<evidence type="ECO:0000256" key="1">
    <source>
        <dbReference type="SAM" id="MobiDB-lite"/>
    </source>
</evidence>
<evidence type="ECO:0000313" key="3">
    <source>
        <dbReference type="Proteomes" id="UP000179769"/>
    </source>
</evidence>
<comment type="caution">
    <text evidence="2">The sequence shown here is derived from an EMBL/GenBank/DDBJ whole genome shotgun (WGS) entry which is preliminary data.</text>
</comment>
<proteinExistence type="predicted"/>
<dbReference type="Proteomes" id="UP000179769">
    <property type="component" value="Unassembled WGS sequence"/>
</dbReference>
<dbReference type="AlphaFoldDB" id="A0A1S1RAC0"/>
<evidence type="ECO:0000313" key="2">
    <source>
        <dbReference type="EMBL" id="OHV42212.1"/>
    </source>
</evidence>
<accession>A0A1S1RAC0</accession>
<organism evidence="2 3">
    <name type="scientific">Parafrankia soli</name>
    <dbReference type="NCBI Taxonomy" id="2599596"/>
    <lineage>
        <taxon>Bacteria</taxon>
        <taxon>Bacillati</taxon>
        <taxon>Actinomycetota</taxon>
        <taxon>Actinomycetes</taxon>
        <taxon>Frankiales</taxon>
        <taxon>Frankiaceae</taxon>
        <taxon>Parafrankia</taxon>
    </lineage>
</organism>
<feature type="region of interest" description="Disordered" evidence="1">
    <location>
        <begin position="1"/>
        <end position="22"/>
    </location>
</feature>
<feature type="region of interest" description="Disordered" evidence="1">
    <location>
        <begin position="91"/>
        <end position="113"/>
    </location>
</feature>